<organism evidence="1 2">
    <name type="scientific">Candidatus Riesia pediculischaeffi PTSU</name>
    <dbReference type="NCBI Taxonomy" id="1401651"/>
    <lineage>
        <taxon>Bacteria</taxon>
        <taxon>Pseudomonadati</taxon>
        <taxon>Pseudomonadota</taxon>
        <taxon>Gammaproteobacteria</taxon>
        <taxon>Enterobacterales</taxon>
        <taxon>Enterobacteriaceae</taxon>
        <taxon>Candidatus Riesia</taxon>
    </lineage>
</organism>
<name>A0A0C1VJ57_9ENTR</name>
<dbReference type="Proteomes" id="UP000054529">
    <property type="component" value="Unassembled WGS sequence"/>
</dbReference>
<reference evidence="1 2" key="1">
    <citation type="journal article" date="2014" name="G3 (Bethesda)">
        <title>Genome sequence of Candidatus Riesia pediculischaeffi, endosymbiont of chimpanzee lice, and genomic comparison of recently acquired endosymbionts from human and chimpanzee lice.</title>
        <authorList>
            <person name="Boyd B.M."/>
            <person name="Allen J.M."/>
            <person name="de Crecy-Lagard V."/>
            <person name="Reed D.L."/>
        </authorList>
    </citation>
    <scope>NUCLEOTIDE SEQUENCE [LARGE SCALE GENOMIC DNA]</scope>
    <source>
        <strain evidence="1 2">PTSU</strain>
    </source>
</reference>
<comment type="caution">
    <text evidence="1">The sequence shown here is derived from an EMBL/GenBank/DDBJ whole genome shotgun (WGS) entry which is preliminary data.</text>
</comment>
<evidence type="ECO:0000313" key="1">
    <source>
        <dbReference type="EMBL" id="KIE63860.1"/>
    </source>
</evidence>
<gene>
    <name evidence="1" type="ORF">P689_12229</name>
</gene>
<proteinExistence type="predicted"/>
<sequence length="45" mass="5357">MGSTHRKIFDFCKIAMISQNNLKNRSIHHIQHVTIILTYKMFARI</sequence>
<protein>
    <submittedName>
        <fullName evidence="1">Uncharacterized protein</fullName>
    </submittedName>
</protein>
<dbReference type="EMBL" id="AWXV01000004">
    <property type="protein sequence ID" value="KIE63860.1"/>
    <property type="molecule type" value="Genomic_DNA"/>
</dbReference>
<accession>A0A0C1VJ57</accession>
<dbReference type="AlphaFoldDB" id="A0A0C1VJ57"/>
<dbReference type="HOGENOM" id="CLU_3197476_0_0_6"/>
<evidence type="ECO:0000313" key="2">
    <source>
        <dbReference type="Proteomes" id="UP000054529"/>
    </source>
</evidence>